<keyword evidence="1" id="KW-0963">Cytoplasm</keyword>
<evidence type="ECO:0000256" key="3">
    <source>
        <dbReference type="ARBA" id="ARBA00022723"/>
    </source>
</evidence>
<keyword evidence="2" id="KW-0444">Lipid biosynthesis</keyword>
<gene>
    <name evidence="11" type="ORF">METZ01_LOCUS182802</name>
</gene>
<proteinExistence type="inferred from homology"/>
<keyword evidence="3" id="KW-0479">Metal-binding</keyword>
<evidence type="ECO:0000256" key="7">
    <source>
        <dbReference type="ARBA" id="ARBA00023027"/>
    </source>
</evidence>
<accession>A0A382CUW6</accession>
<dbReference type="InterPro" id="IPR016205">
    <property type="entry name" value="Glycerol_DH"/>
</dbReference>
<dbReference type="CDD" id="cd08173">
    <property type="entry name" value="Gro1PDH"/>
    <property type="match status" value="1"/>
</dbReference>
<name>A0A382CUW6_9ZZZZ</name>
<dbReference type="PANTHER" id="PTHR43616:SF5">
    <property type="entry name" value="GLYCEROL DEHYDROGENASE 1"/>
    <property type="match status" value="1"/>
</dbReference>
<keyword evidence="8" id="KW-0443">Lipid metabolism</keyword>
<reference evidence="11" key="1">
    <citation type="submission" date="2018-05" db="EMBL/GenBank/DDBJ databases">
        <authorList>
            <person name="Lanie J.A."/>
            <person name="Ng W.-L."/>
            <person name="Kazmierczak K.M."/>
            <person name="Andrzejewski T.M."/>
            <person name="Davidsen T.M."/>
            <person name="Wayne K.J."/>
            <person name="Tettelin H."/>
            <person name="Glass J.I."/>
            <person name="Rusch D."/>
            <person name="Podicherti R."/>
            <person name="Tsui H.-C.T."/>
            <person name="Winkler M.E."/>
        </authorList>
    </citation>
    <scope>NUCLEOTIDE SEQUENCE</scope>
</reference>
<dbReference type="InterPro" id="IPR032837">
    <property type="entry name" value="G1PDH"/>
</dbReference>
<evidence type="ECO:0000256" key="6">
    <source>
        <dbReference type="ARBA" id="ARBA00023002"/>
    </source>
</evidence>
<dbReference type="AlphaFoldDB" id="A0A382CUW6"/>
<evidence type="ECO:0000256" key="9">
    <source>
        <dbReference type="ARBA" id="ARBA00023209"/>
    </source>
</evidence>
<evidence type="ECO:0000256" key="2">
    <source>
        <dbReference type="ARBA" id="ARBA00022516"/>
    </source>
</evidence>
<evidence type="ECO:0008006" key="12">
    <source>
        <dbReference type="Google" id="ProtNLM"/>
    </source>
</evidence>
<keyword evidence="10" id="KW-1208">Phospholipid metabolism</keyword>
<dbReference type="HAMAP" id="MF_00497_A">
    <property type="entry name" value="G1P_dehydrogenase_A"/>
    <property type="match status" value="1"/>
</dbReference>
<keyword evidence="9" id="KW-0594">Phospholipid biosynthesis</keyword>
<dbReference type="GO" id="GO:0050492">
    <property type="term" value="F:glycerol-1-phosphate dehydrogenase [NAD(P)+] activity"/>
    <property type="evidence" value="ECO:0007669"/>
    <property type="project" value="InterPro"/>
</dbReference>
<evidence type="ECO:0000256" key="1">
    <source>
        <dbReference type="ARBA" id="ARBA00022490"/>
    </source>
</evidence>
<feature type="non-terminal residue" evidence="11">
    <location>
        <position position="1"/>
    </location>
</feature>
<dbReference type="InterPro" id="IPR023002">
    <property type="entry name" value="G1P_dehydrogenase_arc"/>
</dbReference>
<keyword evidence="5" id="KW-0521">NADP</keyword>
<evidence type="ECO:0000313" key="11">
    <source>
        <dbReference type="EMBL" id="SVB29948.1"/>
    </source>
</evidence>
<evidence type="ECO:0000256" key="5">
    <source>
        <dbReference type="ARBA" id="ARBA00022857"/>
    </source>
</evidence>
<evidence type="ECO:0000256" key="8">
    <source>
        <dbReference type="ARBA" id="ARBA00023098"/>
    </source>
</evidence>
<dbReference type="Gene3D" id="3.40.50.1970">
    <property type="match status" value="1"/>
</dbReference>
<keyword evidence="4" id="KW-0862">Zinc</keyword>
<dbReference type="Gene3D" id="1.20.1090.10">
    <property type="entry name" value="Dehydroquinate synthase-like - alpha domain"/>
    <property type="match status" value="1"/>
</dbReference>
<keyword evidence="7" id="KW-0520">NAD</keyword>
<evidence type="ECO:0000256" key="4">
    <source>
        <dbReference type="ARBA" id="ARBA00022833"/>
    </source>
</evidence>
<feature type="non-terminal residue" evidence="11">
    <location>
        <position position="360"/>
    </location>
</feature>
<dbReference type="Pfam" id="PF13685">
    <property type="entry name" value="Fe-ADH_2"/>
    <property type="match status" value="1"/>
</dbReference>
<sequence length="360" mass="38789">HPLNNFCEANNKHLKGKKSMSSHTMELPRQIVVGEKNIGNIGNFLRSLTETTNVSLVSGSNVKKIVQKKIEASLVTSKIKSHWYLAKTNDQKTIQDIEKKVGDNESDLVMGVGGGRSVDIAKLIGFNLNKPFVSIPTSASHDGIASPFVSVKGDKPHSLVATAPLGVFVDVDIMKKAPKRLLASGCGDLIAKITAVRDWQLGRDKTGEYYGRYSAELALMSAKFLIKNSTRFSKKGPHVREIVEALISAGVASCIAGSSRPCSGAEHLFSHAVDKLEPGVGLHGEKCGIGTILISKLQGQNWKQIARALKDVGAPTTAKEIGLKSEVLAKALTIAQSLRPERYTILKEVDMTEEKAISLA</sequence>
<dbReference type="PIRSF" id="PIRSF000112">
    <property type="entry name" value="Glycerol_dehydrogenase"/>
    <property type="match status" value="1"/>
</dbReference>
<dbReference type="GO" id="GO:0008654">
    <property type="term" value="P:phospholipid biosynthetic process"/>
    <property type="evidence" value="ECO:0007669"/>
    <property type="project" value="UniProtKB-KW"/>
</dbReference>
<dbReference type="EMBL" id="UINC01036259">
    <property type="protein sequence ID" value="SVB29948.1"/>
    <property type="molecule type" value="Genomic_DNA"/>
</dbReference>
<dbReference type="GO" id="GO:0046872">
    <property type="term" value="F:metal ion binding"/>
    <property type="evidence" value="ECO:0007669"/>
    <property type="project" value="UniProtKB-KW"/>
</dbReference>
<dbReference type="PANTHER" id="PTHR43616">
    <property type="entry name" value="GLYCEROL DEHYDROGENASE"/>
    <property type="match status" value="1"/>
</dbReference>
<protein>
    <recommendedName>
        <fullName evidence="12">Alcohol dehydrogenase iron-type/glycerol dehydrogenase GldA domain-containing protein</fullName>
    </recommendedName>
</protein>
<keyword evidence="6" id="KW-0560">Oxidoreductase</keyword>
<organism evidence="11">
    <name type="scientific">marine metagenome</name>
    <dbReference type="NCBI Taxonomy" id="408172"/>
    <lineage>
        <taxon>unclassified sequences</taxon>
        <taxon>metagenomes</taxon>
        <taxon>ecological metagenomes</taxon>
    </lineage>
</organism>
<evidence type="ECO:0000256" key="10">
    <source>
        <dbReference type="ARBA" id="ARBA00023264"/>
    </source>
</evidence>
<dbReference type="SUPFAM" id="SSF56796">
    <property type="entry name" value="Dehydroquinate synthase-like"/>
    <property type="match status" value="1"/>
</dbReference>